<accession>W1Q3Z4</accession>
<evidence type="ECO:0000256" key="4">
    <source>
        <dbReference type="PROSITE-ProRule" id="PRU00335"/>
    </source>
</evidence>
<dbReference type="EMBL" id="ACIN03000004">
    <property type="protein sequence ID" value="ESK65950.1"/>
    <property type="molecule type" value="Genomic_DNA"/>
</dbReference>
<gene>
    <name evidence="6" type="ORF">GCWU000182_000684</name>
</gene>
<dbReference type="GO" id="GO:0003700">
    <property type="term" value="F:DNA-binding transcription factor activity"/>
    <property type="evidence" value="ECO:0007669"/>
    <property type="project" value="TreeGrafter"/>
</dbReference>
<evidence type="ECO:0000313" key="7">
    <source>
        <dbReference type="Proteomes" id="UP000019050"/>
    </source>
</evidence>
<keyword evidence="7" id="KW-1185">Reference proteome</keyword>
<dbReference type="Gene3D" id="1.10.357.10">
    <property type="entry name" value="Tetracycline Repressor, domain 2"/>
    <property type="match status" value="1"/>
</dbReference>
<dbReference type="GO" id="GO:0000976">
    <property type="term" value="F:transcription cis-regulatory region binding"/>
    <property type="evidence" value="ECO:0007669"/>
    <property type="project" value="TreeGrafter"/>
</dbReference>
<keyword evidence="3" id="KW-0804">Transcription</keyword>
<dbReference type="STRING" id="592010.GCWU000182_000684"/>
<dbReference type="AlphaFoldDB" id="W1Q3Z4"/>
<feature type="DNA-binding region" description="H-T-H motif" evidence="4">
    <location>
        <begin position="40"/>
        <end position="59"/>
    </location>
</feature>
<dbReference type="SUPFAM" id="SSF48498">
    <property type="entry name" value="Tetracyclin repressor-like, C-terminal domain"/>
    <property type="match status" value="1"/>
</dbReference>
<dbReference type="InterPro" id="IPR001647">
    <property type="entry name" value="HTH_TetR"/>
</dbReference>
<dbReference type="PANTHER" id="PTHR30055">
    <property type="entry name" value="HTH-TYPE TRANSCRIPTIONAL REGULATOR RUTR"/>
    <property type="match status" value="1"/>
</dbReference>
<dbReference type="InterPro" id="IPR050109">
    <property type="entry name" value="HTH-type_TetR-like_transc_reg"/>
</dbReference>
<dbReference type="PRINTS" id="PR00455">
    <property type="entry name" value="HTHTETR"/>
</dbReference>
<evidence type="ECO:0000313" key="6">
    <source>
        <dbReference type="EMBL" id="ESK65950.1"/>
    </source>
</evidence>
<evidence type="ECO:0000256" key="3">
    <source>
        <dbReference type="ARBA" id="ARBA00023163"/>
    </source>
</evidence>
<feature type="domain" description="HTH tetR-type" evidence="5">
    <location>
        <begin position="17"/>
        <end position="77"/>
    </location>
</feature>
<evidence type="ECO:0000256" key="1">
    <source>
        <dbReference type="ARBA" id="ARBA00023015"/>
    </source>
</evidence>
<comment type="caution">
    <text evidence="6">The sequence shown here is derived from an EMBL/GenBank/DDBJ whole genome shotgun (WGS) entry which is preliminary data.</text>
</comment>
<dbReference type="HOGENOM" id="CLU_069356_45_0_9"/>
<dbReference type="SUPFAM" id="SSF46689">
    <property type="entry name" value="Homeodomain-like"/>
    <property type="match status" value="1"/>
</dbReference>
<name>W1Q3Z4_ABIDE</name>
<dbReference type="InterPro" id="IPR036271">
    <property type="entry name" value="Tet_transcr_reg_TetR-rel_C_sf"/>
</dbReference>
<dbReference type="Gene3D" id="1.10.10.60">
    <property type="entry name" value="Homeodomain-like"/>
    <property type="match status" value="1"/>
</dbReference>
<keyword evidence="1" id="KW-0805">Transcription regulation</keyword>
<dbReference type="PANTHER" id="PTHR30055:SF234">
    <property type="entry name" value="HTH-TYPE TRANSCRIPTIONAL REGULATOR BETI"/>
    <property type="match status" value="1"/>
</dbReference>
<dbReference type="Proteomes" id="UP000019050">
    <property type="component" value="Unassembled WGS sequence"/>
</dbReference>
<evidence type="ECO:0000256" key="2">
    <source>
        <dbReference type="ARBA" id="ARBA00023125"/>
    </source>
</evidence>
<reference evidence="6" key="1">
    <citation type="submission" date="2013-06" db="EMBL/GenBank/DDBJ databases">
        <authorList>
            <person name="Weinstock G."/>
            <person name="Sodergren E."/>
            <person name="Clifton S."/>
            <person name="Fulton L."/>
            <person name="Fulton B."/>
            <person name="Courtney L."/>
            <person name="Fronick C."/>
            <person name="Harrison M."/>
            <person name="Strong C."/>
            <person name="Farmer C."/>
            <person name="Delahaunty K."/>
            <person name="Markovic C."/>
            <person name="Hall O."/>
            <person name="Minx P."/>
            <person name="Tomlinson C."/>
            <person name="Mitreva M."/>
            <person name="Nelson J."/>
            <person name="Hou S."/>
            <person name="Wollam A."/>
            <person name="Pepin K.H."/>
            <person name="Johnson M."/>
            <person name="Bhonagiri V."/>
            <person name="Nash W.E."/>
            <person name="Warren W."/>
            <person name="Chinwalla A."/>
            <person name="Mardis E.R."/>
            <person name="Wilson R.K."/>
        </authorList>
    </citation>
    <scope>NUCLEOTIDE SEQUENCE [LARGE SCALE GENOMIC DNA]</scope>
    <source>
        <strain evidence="6">ATCC 49176</strain>
    </source>
</reference>
<proteinExistence type="predicted"/>
<organism evidence="6 7">
    <name type="scientific">Abiotrophia defectiva ATCC 49176</name>
    <dbReference type="NCBI Taxonomy" id="592010"/>
    <lineage>
        <taxon>Bacteria</taxon>
        <taxon>Bacillati</taxon>
        <taxon>Bacillota</taxon>
        <taxon>Bacilli</taxon>
        <taxon>Lactobacillales</taxon>
        <taxon>Aerococcaceae</taxon>
        <taxon>Abiotrophia</taxon>
    </lineage>
</organism>
<dbReference type="OrthoDB" id="9780939at2"/>
<dbReference type="InterPro" id="IPR009057">
    <property type="entry name" value="Homeodomain-like_sf"/>
</dbReference>
<dbReference type="Pfam" id="PF00440">
    <property type="entry name" value="TetR_N"/>
    <property type="match status" value="1"/>
</dbReference>
<dbReference type="PROSITE" id="PS50977">
    <property type="entry name" value="HTH_TETR_2"/>
    <property type="match status" value="1"/>
</dbReference>
<dbReference type="eggNOG" id="COG1309">
    <property type="taxonomic scope" value="Bacteria"/>
</dbReference>
<keyword evidence="2 4" id="KW-0238">DNA-binding</keyword>
<sequence length="209" mass="24626">MKGAKKAMNPKFYDLPQAKQEAIIQAGFRVFGQHTYKKAPMSAIADAAGISKPLLFHYFHNKKELYFFLFDLLVQQTDDFLKEGGCYETLDFFELFKSVTQTKAHLARLNPDWLAFSLKTYYEQDPEIMPELAQRMKQVKAKQVQLMDKLDMSCFRPDIDFQLMYKDMTWAAQGYLWEHVQRGSVDPETIEAEFNQLIDFWKSLYLRKE</sequence>
<protein>
    <submittedName>
        <fullName evidence="6">Transcriptional regulator, TetR family</fullName>
    </submittedName>
</protein>
<evidence type="ECO:0000259" key="5">
    <source>
        <dbReference type="PROSITE" id="PS50977"/>
    </source>
</evidence>